<comment type="subcellular location">
    <subcellularLocation>
        <location evidence="1">Nucleus</location>
    </subcellularLocation>
</comment>
<dbReference type="STRING" id="1149755.A0A2J6RFQ4"/>
<protein>
    <recommendedName>
        <fullName evidence="7">Zn(2)-C6 fungal-type domain-containing protein</fullName>
    </recommendedName>
</protein>
<keyword evidence="2" id="KW-0479">Metal-binding</keyword>
<dbReference type="PANTHER" id="PTHR47338">
    <property type="entry name" value="ZN(II)2CYS6 TRANSCRIPTION FACTOR (EUROFUNG)-RELATED"/>
    <property type="match status" value="1"/>
</dbReference>
<organism evidence="8 9">
    <name type="scientific">Hyaloscypha variabilis (strain UAMH 11265 / GT02V1 / F)</name>
    <name type="common">Meliniomyces variabilis</name>
    <dbReference type="NCBI Taxonomy" id="1149755"/>
    <lineage>
        <taxon>Eukaryota</taxon>
        <taxon>Fungi</taxon>
        <taxon>Dikarya</taxon>
        <taxon>Ascomycota</taxon>
        <taxon>Pezizomycotina</taxon>
        <taxon>Leotiomycetes</taxon>
        <taxon>Helotiales</taxon>
        <taxon>Hyaloscyphaceae</taxon>
        <taxon>Hyaloscypha</taxon>
        <taxon>Hyaloscypha variabilis</taxon>
    </lineage>
</organism>
<dbReference type="InterPro" id="IPR036864">
    <property type="entry name" value="Zn2-C6_fun-type_DNA-bd_sf"/>
</dbReference>
<name>A0A2J6RFQ4_HYAVF</name>
<feature type="compositionally biased region" description="Basic and acidic residues" evidence="6">
    <location>
        <begin position="116"/>
        <end position="125"/>
    </location>
</feature>
<dbReference type="EMBL" id="KZ613949">
    <property type="protein sequence ID" value="PMD37346.1"/>
    <property type="molecule type" value="Genomic_DNA"/>
</dbReference>
<keyword evidence="4" id="KW-0804">Transcription</keyword>
<feature type="domain" description="Zn(2)-C6 fungal-type" evidence="7">
    <location>
        <begin position="73"/>
        <end position="103"/>
    </location>
</feature>
<evidence type="ECO:0000256" key="2">
    <source>
        <dbReference type="ARBA" id="ARBA00022723"/>
    </source>
</evidence>
<evidence type="ECO:0000256" key="1">
    <source>
        <dbReference type="ARBA" id="ARBA00004123"/>
    </source>
</evidence>
<evidence type="ECO:0000256" key="6">
    <source>
        <dbReference type="SAM" id="MobiDB-lite"/>
    </source>
</evidence>
<dbReference type="GO" id="GO:0005634">
    <property type="term" value="C:nucleus"/>
    <property type="evidence" value="ECO:0007669"/>
    <property type="project" value="UniProtKB-SubCell"/>
</dbReference>
<gene>
    <name evidence="8" type="ORF">L207DRAFT_432595</name>
</gene>
<evidence type="ECO:0000256" key="3">
    <source>
        <dbReference type="ARBA" id="ARBA00023015"/>
    </source>
</evidence>
<evidence type="ECO:0000256" key="4">
    <source>
        <dbReference type="ARBA" id="ARBA00023163"/>
    </source>
</evidence>
<dbReference type="SUPFAM" id="SSF57701">
    <property type="entry name" value="Zn2/Cys6 DNA-binding domain"/>
    <property type="match status" value="1"/>
</dbReference>
<dbReference type="Gene3D" id="4.10.240.10">
    <property type="entry name" value="Zn(2)-C6 fungal-type DNA-binding domain"/>
    <property type="match status" value="1"/>
</dbReference>
<dbReference type="CDD" id="cd12148">
    <property type="entry name" value="fungal_TF_MHR"/>
    <property type="match status" value="1"/>
</dbReference>
<dbReference type="GO" id="GO:0008270">
    <property type="term" value="F:zinc ion binding"/>
    <property type="evidence" value="ECO:0007669"/>
    <property type="project" value="InterPro"/>
</dbReference>
<feature type="non-terminal residue" evidence="8">
    <location>
        <position position="1"/>
    </location>
</feature>
<dbReference type="CDD" id="cd00067">
    <property type="entry name" value="GAL4"/>
    <property type="match status" value="1"/>
</dbReference>
<evidence type="ECO:0000256" key="5">
    <source>
        <dbReference type="ARBA" id="ARBA00023242"/>
    </source>
</evidence>
<dbReference type="Proteomes" id="UP000235786">
    <property type="component" value="Unassembled WGS sequence"/>
</dbReference>
<dbReference type="InterPro" id="IPR007219">
    <property type="entry name" value="XnlR_reg_dom"/>
</dbReference>
<evidence type="ECO:0000259" key="7">
    <source>
        <dbReference type="PROSITE" id="PS50048"/>
    </source>
</evidence>
<accession>A0A2J6RFQ4</accession>
<keyword evidence="9" id="KW-1185">Reference proteome</keyword>
<dbReference type="Pfam" id="PF00172">
    <property type="entry name" value="Zn_clus"/>
    <property type="match status" value="1"/>
</dbReference>
<dbReference type="GO" id="GO:0003677">
    <property type="term" value="F:DNA binding"/>
    <property type="evidence" value="ECO:0007669"/>
    <property type="project" value="InterPro"/>
</dbReference>
<reference evidence="8 9" key="1">
    <citation type="submission" date="2016-04" db="EMBL/GenBank/DDBJ databases">
        <title>A degradative enzymes factory behind the ericoid mycorrhizal symbiosis.</title>
        <authorList>
            <consortium name="DOE Joint Genome Institute"/>
            <person name="Martino E."/>
            <person name="Morin E."/>
            <person name="Grelet G."/>
            <person name="Kuo A."/>
            <person name="Kohler A."/>
            <person name="Daghino S."/>
            <person name="Barry K."/>
            <person name="Choi C."/>
            <person name="Cichocki N."/>
            <person name="Clum A."/>
            <person name="Copeland A."/>
            <person name="Hainaut M."/>
            <person name="Haridas S."/>
            <person name="Labutti K."/>
            <person name="Lindquist E."/>
            <person name="Lipzen A."/>
            <person name="Khouja H.-R."/>
            <person name="Murat C."/>
            <person name="Ohm R."/>
            <person name="Olson A."/>
            <person name="Spatafora J."/>
            <person name="Veneault-Fourrey C."/>
            <person name="Henrissat B."/>
            <person name="Grigoriev I."/>
            <person name="Martin F."/>
            <person name="Perotto S."/>
        </authorList>
    </citation>
    <scope>NUCLEOTIDE SEQUENCE [LARGE SCALE GENOMIC DNA]</scope>
    <source>
        <strain evidence="8 9">F</strain>
    </source>
</reference>
<dbReference type="PANTHER" id="PTHR47338:SF11">
    <property type="entry name" value="ZN(II)2CYS6 TRANSCRIPTION FACTOR (EUROFUNG)"/>
    <property type="match status" value="1"/>
</dbReference>
<dbReference type="InterPro" id="IPR050815">
    <property type="entry name" value="TF_fung"/>
</dbReference>
<keyword evidence="3" id="KW-0805">Transcription regulation</keyword>
<dbReference type="GO" id="GO:0000981">
    <property type="term" value="F:DNA-binding transcription factor activity, RNA polymerase II-specific"/>
    <property type="evidence" value="ECO:0007669"/>
    <property type="project" value="InterPro"/>
</dbReference>
<proteinExistence type="predicted"/>
<dbReference type="SMART" id="SM00906">
    <property type="entry name" value="Fungal_trans"/>
    <property type="match status" value="1"/>
</dbReference>
<dbReference type="OrthoDB" id="5426798at2759"/>
<evidence type="ECO:0000313" key="8">
    <source>
        <dbReference type="EMBL" id="PMD37346.1"/>
    </source>
</evidence>
<dbReference type="SMART" id="SM00066">
    <property type="entry name" value="GAL4"/>
    <property type="match status" value="1"/>
</dbReference>
<dbReference type="Pfam" id="PF04082">
    <property type="entry name" value="Fungal_trans"/>
    <property type="match status" value="1"/>
</dbReference>
<feature type="region of interest" description="Disordered" evidence="6">
    <location>
        <begin position="116"/>
        <end position="176"/>
    </location>
</feature>
<dbReference type="PROSITE" id="PS00463">
    <property type="entry name" value="ZN2_CY6_FUNGAL_1"/>
    <property type="match status" value="1"/>
</dbReference>
<dbReference type="AlphaFoldDB" id="A0A2J6RFQ4"/>
<dbReference type="PROSITE" id="PS50048">
    <property type="entry name" value="ZN2_CY6_FUNGAL_2"/>
    <property type="match status" value="1"/>
</dbReference>
<keyword evidence="5" id="KW-0539">Nucleus</keyword>
<dbReference type="GO" id="GO:0006351">
    <property type="term" value="P:DNA-templated transcription"/>
    <property type="evidence" value="ECO:0007669"/>
    <property type="project" value="InterPro"/>
</dbReference>
<dbReference type="InterPro" id="IPR001138">
    <property type="entry name" value="Zn2Cys6_DnaBD"/>
</dbReference>
<sequence>GDATTTKDGLGPKIWTGTQFLPRFVRQAEVPGEGMCYFYDDGTHCKTVIDGEIVNAHWGVTKAGKPRKRLAIACITCREKKIKCDPDYPRCVQCEKFGRICKFKNAYVESITDAESFKGEKRESSHSVSPRQPLRQVTPESDTHHAKRQRNGYNDFTPVASEASPRPSVQEVHSPSTPWMEPLGTGLIDHNSLLREWQTNPYNTHPALVADLISVFFKHVPETAYCMFPPEPFKSWVLSASEKSADDLMLIYTILALGTIFSLKSEHRPLGVQYAAISRYACDNRDFSIQLVQSRLLLSLYYFSINNPNDAWDYCGGALRAANGLRMNLEIEKSDDHFLKTFPYGLNRAGYAECRRRTFWSCYLLDRFNGFCSGHLSVIHPEDVFLRLPCDTKSFGSQADVQNPYFDITNPTIHNANWTAGSMAYLINVSSVWGDVMAQIYRSSQRPIPATSNSAFATFYESINQRLRAWNESLPSCYTFSAENLLRAARNGKLGTFMTMHTVYHTTAMKLNRYIQHSVLSRPQLQHHTSLAQHHAESLLVIVDTLASRRSPVPSSPTSPTDMPPKFSSPFVGYSIVSAIDILTAKVPISSISTRLASFSGAQTILAELALFWQSAKNQQALVIQRIRDLAELAAGRDEAGGAGSIGESTGEGIFEMREAIEKTFSRDHDCVYA</sequence>
<evidence type="ECO:0000313" key="9">
    <source>
        <dbReference type="Proteomes" id="UP000235786"/>
    </source>
</evidence>